<keyword evidence="9" id="KW-1185">Reference proteome</keyword>
<dbReference type="InterPro" id="IPR055235">
    <property type="entry name" value="ASD1_cat"/>
</dbReference>
<dbReference type="SMART" id="SM00813">
    <property type="entry name" value="Alpha-L-AF_C"/>
    <property type="match status" value="1"/>
</dbReference>
<keyword evidence="4" id="KW-0732">Signal</keyword>
<dbReference type="OrthoDB" id="9758333at2"/>
<dbReference type="EC" id="3.2.1.55" evidence="3"/>
<evidence type="ECO:0000313" key="9">
    <source>
        <dbReference type="Proteomes" id="UP000189739"/>
    </source>
</evidence>
<evidence type="ECO:0000259" key="7">
    <source>
        <dbReference type="SMART" id="SM00813"/>
    </source>
</evidence>
<dbReference type="Gene3D" id="3.20.20.80">
    <property type="entry name" value="Glycosidases"/>
    <property type="match status" value="1"/>
</dbReference>
<dbReference type="PANTHER" id="PTHR31776">
    <property type="entry name" value="ALPHA-L-ARABINOFURANOSIDASE 1"/>
    <property type="match status" value="1"/>
</dbReference>
<dbReference type="Proteomes" id="UP000189739">
    <property type="component" value="Unassembled WGS sequence"/>
</dbReference>
<dbReference type="InterPro" id="IPR013780">
    <property type="entry name" value="Glyco_hydro_b"/>
</dbReference>
<dbReference type="InterPro" id="IPR010720">
    <property type="entry name" value="Alpha-L-AF_C"/>
</dbReference>
<dbReference type="SUPFAM" id="SSF49785">
    <property type="entry name" value="Galactose-binding domain-like"/>
    <property type="match status" value="1"/>
</dbReference>
<keyword evidence="5" id="KW-0378">Hydrolase</keyword>
<dbReference type="Gene3D" id="2.60.120.260">
    <property type="entry name" value="Galactose-binding domain-like"/>
    <property type="match status" value="1"/>
</dbReference>
<dbReference type="InterPro" id="IPR008979">
    <property type="entry name" value="Galactose-bd-like_sf"/>
</dbReference>
<dbReference type="PANTHER" id="PTHR31776:SF0">
    <property type="entry name" value="ALPHA-L-ARABINOFURANOSIDASE 1"/>
    <property type="match status" value="1"/>
</dbReference>
<feature type="domain" description="Alpha-L-arabinofuranosidase C-terminal" evidence="7">
    <location>
        <begin position="460"/>
        <end position="648"/>
    </location>
</feature>
<evidence type="ECO:0000256" key="3">
    <source>
        <dbReference type="ARBA" id="ARBA00012670"/>
    </source>
</evidence>
<keyword evidence="6" id="KW-0325">Glycoprotein</keyword>
<dbReference type="Gene3D" id="2.60.40.1180">
    <property type="entry name" value="Golgi alpha-mannosidase II"/>
    <property type="match status" value="1"/>
</dbReference>
<evidence type="ECO:0000256" key="6">
    <source>
        <dbReference type="ARBA" id="ARBA00023180"/>
    </source>
</evidence>
<comment type="catalytic activity">
    <reaction evidence="1">
        <text>Hydrolysis of terminal non-reducing alpha-L-arabinofuranoside residues in alpha-L-arabinosides.</text>
        <dbReference type="EC" id="3.2.1.55"/>
    </reaction>
</comment>
<dbReference type="InterPro" id="IPR003305">
    <property type="entry name" value="CenC_carb-bd"/>
</dbReference>
<sequence length="657" mass="72667">MLKKLLPSVAFAAALLQAAAQSPKTYTIDAAMPKAQISPNMYGIFFEDINLAADGGVYAELVKNRSFEFGTPLMGWKEQQTGGASGKLEVIDRTAERPENAHYLRVKADAATGSYGLANEGFRGMGITKGEVYNFTITARKTTAAFITMTVELRDAKGNVIGKGSLTPTSAAWQKYKVNFTASATEDKASLYVLLKGKGTLEMDMVSLFPQHTWKQRPGGLRADLVQKIADMKPGFLRFPGGCIVEGRDLANRYQWKKSIGAIDKRETLINRWNTEFTQRSTPDYYQSFGLGFMEYFMTAEDIGATPLPILNCGMACQFNTGQLVPVDQLDPYIQDALDLIEFANGGADTKWGKLRTDLGHPKPFNLKLLGVGNEQWGEQYIERWKLFTKAIKAKYPYVSIVSSVGPFPEGEEFTRLDKFFRSQHADLLDEHYYKSPKWFLDNAKRYDNYDRSGPKIFAGEYAAHSTLTGDALKKNNWESALAEAAFMTGLERNADVVRMASYAPLFAHVDGWQWAPDLIWFDNLRSYATPNYYVQQLYSLNKGSYTVPLLVDGKAVAGQDSCYASAVVDKATKELIIKFVNAGDKPQPVTFNISGAKAFAAAGTVVTLTSGKRDEYNSLDKPKAIVPVKSSIAVKGKAISLTVAPSTFKVIKLKML</sequence>
<dbReference type="Pfam" id="PF22848">
    <property type="entry name" value="ASD1_dom"/>
    <property type="match status" value="1"/>
</dbReference>
<evidence type="ECO:0000256" key="2">
    <source>
        <dbReference type="ARBA" id="ARBA00007186"/>
    </source>
</evidence>
<gene>
    <name evidence="8" type="ORF">BC343_10025</name>
</gene>
<dbReference type="RefSeq" id="WP_078349721.1">
    <property type="nucleotide sequence ID" value="NZ_MBTF01000034.1"/>
</dbReference>
<accession>A0A1S9PAL4</accession>
<reference evidence="8 9" key="1">
    <citation type="submission" date="2016-07" db="EMBL/GenBank/DDBJ databases">
        <title>Genomic analysis of zinc-resistant bacterium Mucilaginibacter pedocola TBZ30.</title>
        <authorList>
            <person name="Huang J."/>
            <person name="Tang J."/>
        </authorList>
    </citation>
    <scope>NUCLEOTIDE SEQUENCE [LARGE SCALE GENOMIC DNA]</scope>
    <source>
        <strain evidence="8 9">TBZ30</strain>
    </source>
</reference>
<dbReference type="Pfam" id="PF02018">
    <property type="entry name" value="CBM_4_9"/>
    <property type="match status" value="1"/>
</dbReference>
<dbReference type="GO" id="GO:0046556">
    <property type="term" value="F:alpha-L-arabinofuranosidase activity"/>
    <property type="evidence" value="ECO:0007669"/>
    <property type="project" value="UniProtKB-EC"/>
</dbReference>
<evidence type="ECO:0000256" key="1">
    <source>
        <dbReference type="ARBA" id="ARBA00001462"/>
    </source>
</evidence>
<comment type="similarity">
    <text evidence="2">Belongs to the glycosyl hydrolase 51 family.</text>
</comment>
<dbReference type="InterPro" id="IPR051563">
    <property type="entry name" value="Glycosyl_Hydrolase_51"/>
</dbReference>
<evidence type="ECO:0000256" key="4">
    <source>
        <dbReference type="ARBA" id="ARBA00022729"/>
    </source>
</evidence>
<comment type="caution">
    <text evidence="8">The sequence shown here is derived from an EMBL/GenBank/DDBJ whole genome shotgun (WGS) entry which is preliminary data.</text>
</comment>
<dbReference type="SUPFAM" id="SSF51445">
    <property type="entry name" value="(Trans)glycosidases"/>
    <property type="match status" value="1"/>
</dbReference>
<organism evidence="8 9">
    <name type="scientific">Mucilaginibacter pedocola</name>
    <dbReference type="NCBI Taxonomy" id="1792845"/>
    <lineage>
        <taxon>Bacteria</taxon>
        <taxon>Pseudomonadati</taxon>
        <taxon>Bacteroidota</taxon>
        <taxon>Sphingobacteriia</taxon>
        <taxon>Sphingobacteriales</taxon>
        <taxon>Sphingobacteriaceae</taxon>
        <taxon>Mucilaginibacter</taxon>
    </lineage>
</organism>
<dbReference type="InterPro" id="IPR017853">
    <property type="entry name" value="GH"/>
</dbReference>
<proteinExistence type="inferred from homology"/>
<evidence type="ECO:0000313" key="8">
    <source>
        <dbReference type="EMBL" id="OOQ57995.1"/>
    </source>
</evidence>
<dbReference type="AlphaFoldDB" id="A0A1S9PAL4"/>
<dbReference type="SUPFAM" id="SSF51011">
    <property type="entry name" value="Glycosyl hydrolase domain"/>
    <property type="match status" value="1"/>
</dbReference>
<dbReference type="GO" id="GO:0046373">
    <property type="term" value="P:L-arabinose metabolic process"/>
    <property type="evidence" value="ECO:0007669"/>
    <property type="project" value="InterPro"/>
</dbReference>
<dbReference type="STRING" id="1792845.BC343_10025"/>
<evidence type="ECO:0000256" key="5">
    <source>
        <dbReference type="ARBA" id="ARBA00022801"/>
    </source>
</evidence>
<protein>
    <recommendedName>
        <fullName evidence="3">non-reducing end alpha-L-arabinofuranosidase</fullName>
        <ecNumber evidence="3">3.2.1.55</ecNumber>
    </recommendedName>
</protein>
<dbReference type="EMBL" id="MBTF01000034">
    <property type="protein sequence ID" value="OOQ57995.1"/>
    <property type="molecule type" value="Genomic_DNA"/>
</dbReference>
<dbReference type="Pfam" id="PF06964">
    <property type="entry name" value="Alpha-L-AF_C"/>
    <property type="match status" value="1"/>
</dbReference>
<name>A0A1S9PAL4_9SPHI</name>